<organism evidence="1 2">
    <name type="scientific">Solanum commersonii</name>
    <name type="common">Commerson's wild potato</name>
    <name type="synonym">Commerson's nightshade</name>
    <dbReference type="NCBI Taxonomy" id="4109"/>
    <lineage>
        <taxon>Eukaryota</taxon>
        <taxon>Viridiplantae</taxon>
        <taxon>Streptophyta</taxon>
        <taxon>Embryophyta</taxon>
        <taxon>Tracheophyta</taxon>
        <taxon>Spermatophyta</taxon>
        <taxon>Magnoliopsida</taxon>
        <taxon>eudicotyledons</taxon>
        <taxon>Gunneridae</taxon>
        <taxon>Pentapetalae</taxon>
        <taxon>asterids</taxon>
        <taxon>lamiids</taxon>
        <taxon>Solanales</taxon>
        <taxon>Solanaceae</taxon>
        <taxon>Solanoideae</taxon>
        <taxon>Solaneae</taxon>
        <taxon>Solanum</taxon>
    </lineage>
</organism>
<evidence type="ECO:0000313" key="2">
    <source>
        <dbReference type="Proteomes" id="UP000824120"/>
    </source>
</evidence>
<name>A0A9J5ZQK6_SOLCO</name>
<protein>
    <submittedName>
        <fullName evidence="1">Uncharacterized protein</fullName>
    </submittedName>
</protein>
<evidence type="ECO:0000313" key="1">
    <source>
        <dbReference type="EMBL" id="KAG5614346.1"/>
    </source>
</evidence>
<accession>A0A9J5ZQK6</accession>
<dbReference type="EMBL" id="JACXVP010000003">
    <property type="protein sequence ID" value="KAG5614346.1"/>
    <property type="molecule type" value="Genomic_DNA"/>
</dbReference>
<dbReference type="Proteomes" id="UP000824120">
    <property type="component" value="Chromosome 3"/>
</dbReference>
<gene>
    <name evidence="1" type="ORF">H5410_014170</name>
</gene>
<dbReference type="SUPFAM" id="SSF56219">
    <property type="entry name" value="DNase I-like"/>
    <property type="match status" value="1"/>
</dbReference>
<sequence length="62" mass="7141">MIDAPWCVGGDFNVISDTEEKLGGSKYTWCNIRRLGKRILKRIGRIFLNDSWIKSLQNNLIS</sequence>
<dbReference type="AlphaFoldDB" id="A0A9J5ZQK6"/>
<keyword evidence="2" id="KW-1185">Reference proteome</keyword>
<dbReference type="Gene3D" id="3.60.10.10">
    <property type="entry name" value="Endonuclease/exonuclease/phosphatase"/>
    <property type="match status" value="1"/>
</dbReference>
<dbReference type="InterPro" id="IPR036691">
    <property type="entry name" value="Endo/exonu/phosph_ase_sf"/>
</dbReference>
<proteinExistence type="predicted"/>
<reference evidence="1 2" key="1">
    <citation type="submission" date="2020-09" db="EMBL/GenBank/DDBJ databases">
        <title>De no assembly of potato wild relative species, Solanum commersonii.</title>
        <authorList>
            <person name="Cho K."/>
        </authorList>
    </citation>
    <scope>NUCLEOTIDE SEQUENCE [LARGE SCALE GENOMIC DNA]</scope>
    <source>
        <strain evidence="1">LZ3.2</strain>
        <tissue evidence="1">Leaf</tissue>
    </source>
</reference>
<comment type="caution">
    <text evidence="1">The sequence shown here is derived from an EMBL/GenBank/DDBJ whole genome shotgun (WGS) entry which is preliminary data.</text>
</comment>